<dbReference type="InterPro" id="IPR021533">
    <property type="entry name" value="PepSY-like"/>
</dbReference>
<sequence>MIQNLSKTLLLFFLILSGVHLSAQEKTIDEWELPRTARDFISHNFPNQKITQALRKEEEGKKEFETVLDNQVKIEFDNLGYWKKVQSNGTVLPTEFIPKKIMEYLMENHKKEKINKIEKELHTYEVELTNGADFEFNLKGRFLKKKD</sequence>
<dbReference type="STRING" id="1434700.SAMN06296427_107112"/>
<evidence type="ECO:0000256" key="1">
    <source>
        <dbReference type="SAM" id="SignalP"/>
    </source>
</evidence>
<dbReference type="Pfam" id="PF11396">
    <property type="entry name" value="PepSY_like"/>
    <property type="match status" value="1"/>
</dbReference>
<feature type="chain" id="PRO_5012935717" evidence="1">
    <location>
        <begin position="24"/>
        <end position="147"/>
    </location>
</feature>
<evidence type="ECO:0000313" key="3">
    <source>
        <dbReference type="EMBL" id="SMC76102.1"/>
    </source>
</evidence>
<dbReference type="AlphaFoldDB" id="A0A1W2BU27"/>
<protein>
    <submittedName>
        <fullName evidence="3">Putative beta-lactamase-inhibitor-like, PepSY-like</fullName>
    </submittedName>
</protein>
<accession>A0A1W2BU27</accession>
<dbReference type="Proteomes" id="UP000192393">
    <property type="component" value="Unassembled WGS sequence"/>
</dbReference>
<keyword evidence="4" id="KW-1185">Reference proteome</keyword>
<dbReference type="RefSeq" id="WP_159447487.1">
    <property type="nucleotide sequence ID" value="NZ_FWXS01000007.1"/>
</dbReference>
<organism evidence="3 4">
    <name type="scientific">Moheibacter sediminis</name>
    <dbReference type="NCBI Taxonomy" id="1434700"/>
    <lineage>
        <taxon>Bacteria</taxon>
        <taxon>Pseudomonadati</taxon>
        <taxon>Bacteroidota</taxon>
        <taxon>Flavobacteriia</taxon>
        <taxon>Flavobacteriales</taxon>
        <taxon>Weeksellaceae</taxon>
        <taxon>Moheibacter</taxon>
    </lineage>
</organism>
<dbReference type="Gene3D" id="3.40.1420.30">
    <property type="match status" value="1"/>
</dbReference>
<reference evidence="3 4" key="1">
    <citation type="submission" date="2017-04" db="EMBL/GenBank/DDBJ databases">
        <authorList>
            <person name="Afonso C.L."/>
            <person name="Miller P.J."/>
            <person name="Scott M.A."/>
            <person name="Spackman E."/>
            <person name="Goraichik I."/>
            <person name="Dimitrov K.M."/>
            <person name="Suarez D.L."/>
            <person name="Swayne D.E."/>
        </authorList>
    </citation>
    <scope>NUCLEOTIDE SEQUENCE [LARGE SCALE GENOMIC DNA]</scope>
    <source>
        <strain evidence="3 4">CGMCC 1.12708</strain>
    </source>
</reference>
<keyword evidence="1" id="KW-0732">Signal</keyword>
<evidence type="ECO:0000259" key="2">
    <source>
        <dbReference type="Pfam" id="PF11396"/>
    </source>
</evidence>
<evidence type="ECO:0000313" key="4">
    <source>
        <dbReference type="Proteomes" id="UP000192393"/>
    </source>
</evidence>
<gene>
    <name evidence="3" type="ORF">SAMN06296427_107112</name>
</gene>
<dbReference type="OrthoDB" id="710080at2"/>
<dbReference type="EMBL" id="FWXS01000007">
    <property type="protein sequence ID" value="SMC76102.1"/>
    <property type="molecule type" value="Genomic_DNA"/>
</dbReference>
<proteinExistence type="predicted"/>
<dbReference type="SUPFAM" id="SSF160574">
    <property type="entry name" value="BT0923-like"/>
    <property type="match status" value="1"/>
</dbReference>
<feature type="signal peptide" evidence="1">
    <location>
        <begin position="1"/>
        <end position="23"/>
    </location>
</feature>
<feature type="domain" description="Putative beta-lactamase-inhibitor-like PepSY-like" evidence="2">
    <location>
        <begin position="63"/>
        <end position="144"/>
    </location>
</feature>
<name>A0A1W2BU27_9FLAO</name>